<name>A0ABP2HXY5_9BACT</name>
<evidence type="ECO:0000259" key="1">
    <source>
        <dbReference type="Pfam" id="PF13592"/>
    </source>
</evidence>
<keyword evidence="3" id="KW-1185">Reference proteome</keyword>
<reference evidence="2 3" key="1">
    <citation type="submission" date="2009-12" db="EMBL/GenBank/DDBJ databases">
        <authorList>
            <person name="Shrivastava S."/>
            <person name="Madupu R."/>
            <person name="Durkin A.S."/>
            <person name="Torralba M."/>
            <person name="Methe B."/>
            <person name="Sutton G.G."/>
            <person name="Strausberg R.L."/>
            <person name="Nelson K.E."/>
        </authorList>
    </citation>
    <scope>NUCLEOTIDE SEQUENCE [LARGE SCALE GENOMIC DNA]</scope>
    <source>
        <strain evidence="2 3">W5455</strain>
    </source>
</reference>
<evidence type="ECO:0000313" key="2">
    <source>
        <dbReference type="EMBL" id="EFB91907.1"/>
    </source>
</evidence>
<dbReference type="InterPro" id="IPR025959">
    <property type="entry name" value="Winged_HTH_dom"/>
</dbReference>
<dbReference type="EMBL" id="ADFP01000011">
    <property type="protein sequence ID" value="EFB91907.1"/>
    <property type="molecule type" value="Genomic_DNA"/>
</dbReference>
<sequence length="175" mass="20229">MTCEQEEAVLAPYLEKAEKGEIVSVAEIAHQTAVGHTISPTHIYAVLKRHDWRKVMPRSHYPKKAREEAIEASKKINAQVQELKELSTSGNVRPMFQDEAGFGRIDKPKYCWYRRRPPERSLPSHPRIPLCLRRHRAAYGRKPLFDHAQLRQRLYEHYPAGTFTPISGRSYSALL</sequence>
<organism evidence="2 3">
    <name type="scientific">Pyramidobacter piscolens W5455</name>
    <dbReference type="NCBI Taxonomy" id="352165"/>
    <lineage>
        <taxon>Bacteria</taxon>
        <taxon>Thermotogati</taxon>
        <taxon>Synergistota</taxon>
        <taxon>Synergistia</taxon>
        <taxon>Synergistales</taxon>
        <taxon>Dethiosulfovibrionaceae</taxon>
        <taxon>Pyramidobacter</taxon>
    </lineage>
</organism>
<evidence type="ECO:0000313" key="3">
    <source>
        <dbReference type="Proteomes" id="UP000006462"/>
    </source>
</evidence>
<comment type="caution">
    <text evidence="2">The sequence shown here is derived from an EMBL/GenBank/DDBJ whole genome shotgun (WGS) entry which is preliminary data.</text>
</comment>
<dbReference type="Proteomes" id="UP000006462">
    <property type="component" value="Unassembled WGS sequence"/>
</dbReference>
<dbReference type="RefSeq" id="WP_009163660.1">
    <property type="nucleotide sequence ID" value="NZ_ADFP01000011.1"/>
</dbReference>
<proteinExistence type="predicted"/>
<feature type="domain" description="Winged helix-turn helix" evidence="1">
    <location>
        <begin position="34"/>
        <end position="75"/>
    </location>
</feature>
<protein>
    <recommendedName>
        <fullName evidence="1">Winged helix-turn helix domain-containing protein</fullName>
    </recommendedName>
</protein>
<dbReference type="Pfam" id="PF13592">
    <property type="entry name" value="HTH_33"/>
    <property type="match status" value="1"/>
</dbReference>
<accession>A0ABP2HXY5</accession>
<gene>
    <name evidence="2" type="ORF">HMPREF7215_1383</name>
</gene>